<feature type="transmembrane region" description="Helical" evidence="6">
    <location>
        <begin position="89"/>
        <end position="115"/>
    </location>
</feature>
<keyword evidence="3 6" id="KW-0812">Transmembrane</keyword>
<evidence type="ECO:0000313" key="8">
    <source>
        <dbReference type="RefSeq" id="XP_030077929.1"/>
    </source>
</evidence>
<proteinExistence type="inferred from homology"/>
<dbReference type="InterPro" id="IPR030417">
    <property type="entry name" value="MS4A"/>
</dbReference>
<evidence type="ECO:0000256" key="1">
    <source>
        <dbReference type="ARBA" id="ARBA00004141"/>
    </source>
</evidence>
<sequence length="207" mass="22460">MKGGSSGSCLLLTIGKLMAGLVSQRFLQGEPKALGTTLLMIGLVHLFFAAMYTQAPCQYRDDVGILFFPALMFLLAGAVSVAAERVPSIAMVKACLTLCIICAIISSVVNFFNLVDLLFPTPQWRFKCNYNESALDCQRGTMQHVHCSSSRIFLLVLNFVGTCIVITLSGFGCRTVCHNNSEDNMHIDVLKNPSSLPETAASDTPQD</sequence>
<accession>A0A6P7ZVU4</accession>
<feature type="transmembrane region" description="Helical" evidence="6">
    <location>
        <begin position="35"/>
        <end position="53"/>
    </location>
</feature>
<dbReference type="GeneID" id="115482348"/>
<dbReference type="PANTHER" id="PTHR23320">
    <property type="entry name" value="MEMBRANE-SPANNING 4-DOMAINS SUBFAMILY A MS4A -RELATED"/>
    <property type="match status" value="1"/>
</dbReference>
<evidence type="ECO:0000256" key="3">
    <source>
        <dbReference type="ARBA" id="ARBA00022692"/>
    </source>
</evidence>
<dbReference type="GO" id="GO:0016020">
    <property type="term" value="C:membrane"/>
    <property type="evidence" value="ECO:0007669"/>
    <property type="project" value="UniProtKB-SubCell"/>
</dbReference>
<keyword evidence="7" id="KW-1185">Reference proteome</keyword>
<evidence type="ECO:0000256" key="4">
    <source>
        <dbReference type="ARBA" id="ARBA00022989"/>
    </source>
</evidence>
<dbReference type="InterPro" id="IPR007237">
    <property type="entry name" value="CD20-like"/>
</dbReference>
<dbReference type="AlphaFoldDB" id="A0A6P7ZVU4"/>
<dbReference type="Pfam" id="PF04103">
    <property type="entry name" value="CD20"/>
    <property type="match status" value="1"/>
</dbReference>
<reference evidence="8" key="1">
    <citation type="submission" date="2025-08" db="UniProtKB">
        <authorList>
            <consortium name="RefSeq"/>
        </authorList>
    </citation>
    <scope>IDENTIFICATION</scope>
</reference>
<dbReference type="Proteomes" id="UP000515156">
    <property type="component" value="Chromosome 1"/>
</dbReference>
<dbReference type="KEGG" id="muo:115482348"/>
<dbReference type="InParanoid" id="A0A6P7ZVU4"/>
<organism evidence="7 8">
    <name type="scientific">Microcaecilia unicolor</name>
    <dbReference type="NCBI Taxonomy" id="1415580"/>
    <lineage>
        <taxon>Eukaryota</taxon>
        <taxon>Metazoa</taxon>
        <taxon>Chordata</taxon>
        <taxon>Craniata</taxon>
        <taxon>Vertebrata</taxon>
        <taxon>Euteleostomi</taxon>
        <taxon>Amphibia</taxon>
        <taxon>Gymnophiona</taxon>
        <taxon>Siphonopidae</taxon>
        <taxon>Microcaecilia</taxon>
    </lineage>
</organism>
<protein>
    <submittedName>
        <fullName evidence="8">Membrane-spanning 4-domains subfamily A member 4A-like isoform X1</fullName>
    </submittedName>
</protein>
<feature type="transmembrane region" description="Helical" evidence="6">
    <location>
        <begin position="65"/>
        <end position="83"/>
    </location>
</feature>
<keyword evidence="4 6" id="KW-1133">Transmembrane helix</keyword>
<comment type="subcellular location">
    <subcellularLocation>
        <location evidence="1">Membrane</location>
        <topology evidence="1">Multi-pass membrane protein</topology>
    </subcellularLocation>
</comment>
<feature type="transmembrane region" description="Helical" evidence="6">
    <location>
        <begin position="152"/>
        <end position="171"/>
    </location>
</feature>
<evidence type="ECO:0000256" key="5">
    <source>
        <dbReference type="ARBA" id="ARBA00023136"/>
    </source>
</evidence>
<evidence type="ECO:0000256" key="6">
    <source>
        <dbReference type="SAM" id="Phobius"/>
    </source>
</evidence>
<dbReference type="OrthoDB" id="10071849at2759"/>
<dbReference type="RefSeq" id="XP_030077929.1">
    <property type="nucleotide sequence ID" value="XM_030222069.1"/>
</dbReference>
<name>A0A6P7ZVU4_9AMPH</name>
<evidence type="ECO:0000313" key="7">
    <source>
        <dbReference type="Proteomes" id="UP000515156"/>
    </source>
</evidence>
<evidence type="ECO:0000256" key="2">
    <source>
        <dbReference type="ARBA" id="ARBA00009565"/>
    </source>
</evidence>
<keyword evidence="5 6" id="KW-0472">Membrane</keyword>
<comment type="similarity">
    <text evidence="2">Belongs to the MS4A family.</text>
</comment>
<gene>
    <name evidence="8" type="primary">LOC115482348</name>
</gene>
<dbReference type="PANTHER" id="PTHR23320:SF128">
    <property type="entry name" value="MEMBRANE-SPANNING 4-DOMAINS SUBFAMILY A MEMBER 4A"/>
    <property type="match status" value="1"/>
</dbReference>